<gene>
    <name evidence="2" type="ORF">SAMN05444164_0800</name>
</gene>
<evidence type="ECO:0000256" key="1">
    <source>
        <dbReference type="SAM" id="MobiDB-lite"/>
    </source>
</evidence>
<accession>A0A1H4P291</accession>
<organism evidence="2 3">
    <name type="scientific">Bradyrhizobium erythrophlei</name>
    <dbReference type="NCBI Taxonomy" id="1437360"/>
    <lineage>
        <taxon>Bacteria</taxon>
        <taxon>Pseudomonadati</taxon>
        <taxon>Pseudomonadota</taxon>
        <taxon>Alphaproteobacteria</taxon>
        <taxon>Hyphomicrobiales</taxon>
        <taxon>Nitrobacteraceae</taxon>
        <taxon>Bradyrhizobium</taxon>
    </lineage>
</organism>
<reference evidence="2 3" key="1">
    <citation type="submission" date="2016-10" db="EMBL/GenBank/DDBJ databases">
        <authorList>
            <person name="de Groot N.N."/>
        </authorList>
    </citation>
    <scope>NUCLEOTIDE SEQUENCE [LARGE SCALE GENOMIC DNA]</scope>
    <source>
        <strain evidence="2 3">MT12</strain>
    </source>
</reference>
<evidence type="ECO:0000313" key="2">
    <source>
        <dbReference type="EMBL" id="SEC01405.1"/>
    </source>
</evidence>
<sequence>MGLREAHSDMRGMPMKFIAVSTIADLETLEDEQILEGYRSAERGDPEPGPNRGRSFWHGWRNRMMDLGELPGDEASRSLAREYLAAQRQRRATEGK</sequence>
<dbReference type="EMBL" id="FNTH01000001">
    <property type="protein sequence ID" value="SEC01405.1"/>
    <property type="molecule type" value="Genomic_DNA"/>
</dbReference>
<dbReference type="AlphaFoldDB" id="A0A1H4P291"/>
<protein>
    <submittedName>
        <fullName evidence="2">Uncharacterized protein</fullName>
    </submittedName>
</protein>
<name>A0A1H4P291_9BRAD</name>
<proteinExistence type="predicted"/>
<feature type="region of interest" description="Disordered" evidence="1">
    <location>
        <begin position="37"/>
        <end position="56"/>
    </location>
</feature>
<dbReference type="Proteomes" id="UP000198992">
    <property type="component" value="Unassembled WGS sequence"/>
</dbReference>
<evidence type="ECO:0000313" key="3">
    <source>
        <dbReference type="Proteomes" id="UP000198992"/>
    </source>
</evidence>